<dbReference type="AlphaFoldDB" id="A0A6A6D912"/>
<dbReference type="Proteomes" id="UP000800200">
    <property type="component" value="Unassembled WGS sequence"/>
</dbReference>
<evidence type="ECO:0000313" key="3">
    <source>
        <dbReference type="Proteomes" id="UP000800200"/>
    </source>
</evidence>
<protein>
    <submittedName>
        <fullName evidence="1">Uncharacterized protein</fullName>
    </submittedName>
</protein>
<name>A0A6A6D912_9PEZI</name>
<reference evidence="1" key="1">
    <citation type="journal article" date="2020" name="Stud. Mycol.">
        <title>101 Dothideomycetes genomes: a test case for predicting lifestyles and emergence of pathogens.</title>
        <authorList>
            <person name="Haridas S."/>
            <person name="Albert R."/>
            <person name="Binder M."/>
            <person name="Bloem J."/>
            <person name="Labutti K."/>
            <person name="Salamov A."/>
            <person name="Andreopoulos B."/>
            <person name="Baker S."/>
            <person name="Barry K."/>
            <person name="Bills G."/>
            <person name="Bluhm B."/>
            <person name="Cannon C."/>
            <person name="Castanera R."/>
            <person name="Culley D."/>
            <person name="Daum C."/>
            <person name="Ezra D."/>
            <person name="Gonzalez J."/>
            <person name="Henrissat B."/>
            <person name="Kuo A."/>
            <person name="Liang C."/>
            <person name="Lipzen A."/>
            <person name="Lutzoni F."/>
            <person name="Magnuson J."/>
            <person name="Mondo S."/>
            <person name="Nolan M."/>
            <person name="Ohm R."/>
            <person name="Pangilinan J."/>
            <person name="Park H.-J."/>
            <person name="Ramirez L."/>
            <person name="Alfaro M."/>
            <person name="Sun H."/>
            <person name="Tritt A."/>
            <person name="Yoshinaga Y."/>
            <person name="Zwiers L.-H."/>
            <person name="Turgeon B."/>
            <person name="Goodwin S."/>
            <person name="Spatafora J."/>
            <person name="Crous P."/>
            <person name="Grigoriev I."/>
        </authorList>
    </citation>
    <scope>NUCLEOTIDE SEQUENCE</scope>
    <source>
        <strain evidence="1">CBS 207.26</strain>
    </source>
</reference>
<evidence type="ECO:0000313" key="1">
    <source>
        <dbReference type="EMBL" id="KAF2174460.1"/>
    </source>
</evidence>
<organism evidence="1 3">
    <name type="scientific">Zopfia rhizophila CBS 207.26</name>
    <dbReference type="NCBI Taxonomy" id="1314779"/>
    <lineage>
        <taxon>Eukaryota</taxon>
        <taxon>Fungi</taxon>
        <taxon>Dikarya</taxon>
        <taxon>Ascomycota</taxon>
        <taxon>Pezizomycotina</taxon>
        <taxon>Dothideomycetes</taxon>
        <taxon>Dothideomycetes incertae sedis</taxon>
        <taxon>Zopfiaceae</taxon>
        <taxon>Zopfia</taxon>
    </lineage>
</organism>
<accession>A0A6A6D912</accession>
<evidence type="ECO:0000313" key="2">
    <source>
        <dbReference type="EMBL" id="KAF2174493.1"/>
    </source>
</evidence>
<keyword evidence="3" id="KW-1185">Reference proteome</keyword>
<gene>
    <name evidence="2" type="ORF">K469DRAFT_688359</name>
    <name evidence="1" type="ORF">K469DRAFT_688956</name>
</gene>
<sequence>MKLSRTLGVRVRSGARGLQAATGDLVTEEVKRLTLVISLAGFDVDLAVRFLDGAIHLVDGRRIAGGRRTVKVLDINFRNLGRGRVDLAVRFVFDVACGALEGVIAVVNGDIVPGDSHLSKGTDREPV</sequence>
<proteinExistence type="predicted"/>
<dbReference type="EMBL" id="ML994903">
    <property type="protein sequence ID" value="KAF2174460.1"/>
    <property type="molecule type" value="Genomic_DNA"/>
</dbReference>
<dbReference type="EMBL" id="ML994873">
    <property type="protein sequence ID" value="KAF2174493.1"/>
    <property type="molecule type" value="Genomic_DNA"/>
</dbReference>